<evidence type="ECO:0000256" key="9">
    <source>
        <dbReference type="PIRSR" id="PIRSR602401-1"/>
    </source>
</evidence>
<dbReference type="Gene3D" id="1.10.630.10">
    <property type="entry name" value="Cytochrome P450"/>
    <property type="match status" value="1"/>
</dbReference>
<dbReference type="PANTHER" id="PTHR46300:SF7">
    <property type="entry name" value="P450, PUTATIVE (EUROFUNG)-RELATED"/>
    <property type="match status" value="1"/>
</dbReference>
<feature type="binding site" description="axial binding residue" evidence="9">
    <location>
        <position position="494"/>
    </location>
    <ligand>
        <name>heme</name>
        <dbReference type="ChEBI" id="CHEBI:30413"/>
    </ligand>
    <ligandPart>
        <name>Fe</name>
        <dbReference type="ChEBI" id="CHEBI:18248"/>
    </ligandPart>
</feature>
<comment type="caution">
    <text evidence="10">The sequence shown here is derived from an EMBL/GenBank/DDBJ whole genome shotgun (WGS) entry which is preliminary data.</text>
</comment>
<proteinExistence type="inferred from homology"/>
<evidence type="ECO:0000256" key="7">
    <source>
        <dbReference type="ARBA" id="ARBA00023004"/>
    </source>
</evidence>
<keyword evidence="6" id="KW-0560">Oxidoreductase</keyword>
<keyword evidence="11" id="KW-1185">Reference proteome</keyword>
<keyword evidence="7 9" id="KW-0408">Iron</keyword>
<dbReference type="PRINTS" id="PR00463">
    <property type="entry name" value="EP450I"/>
</dbReference>
<dbReference type="PANTHER" id="PTHR46300">
    <property type="entry name" value="P450, PUTATIVE (EUROFUNG)-RELATED-RELATED"/>
    <property type="match status" value="1"/>
</dbReference>
<sequence length="572" mass="64779">MIISSLEYTFPPRARVIERKAFRPSQSLKAVVEPKSTPFRSLSHYFLGISFFDMGSLDLCLSASSFLLALYLYLKKRNSLPLPPGPKGWPIIGNLLNMPTGGFEWKTYHEWSKKFDTDILHIPVMGTNIIVLGSHEAVFELMEKRSSIYSDRARMPMINELMKWSFNVGFMPYGEHWRKHRRFMHELLHPAAATRFYPHELKATHNLLQRFLDEPDNILGNLRYMAGETIMSVAYGIDIKPKDDPYIQTAEEGVHGLVAAGVPGAFLVDMLPFLKYVPEWVPGAGFQKKAKEWARLTMIMLDMPFSAAKQALVEGNATHSVTSYGLQKLEERTNEDAYGEDIIKATAGTLYSAGSDTTVSAISSCILALLENPEILKKAQVELDTDIKPGYLPDFDDMESLPYITAITMEVLRWRDVVPIAIPRYMRVEDEYKGYKIPKGSIVVPNAWAILHDESEYSDPFTFIPERFLTKEGKINKNVRDPRTACFGFGRRICPARFMAFPAVWVAVASIIYSFDIKQAVDEDGNVMELSHEYSSALVILPKPFKCSIKPRSEQHERTIRSAVLGHEFAAP</sequence>
<evidence type="ECO:0000256" key="6">
    <source>
        <dbReference type="ARBA" id="ARBA00023002"/>
    </source>
</evidence>
<protein>
    <recommendedName>
        <fullName evidence="12">Cytochrome P450</fullName>
    </recommendedName>
</protein>
<dbReference type="GO" id="GO:0005506">
    <property type="term" value="F:iron ion binding"/>
    <property type="evidence" value="ECO:0007669"/>
    <property type="project" value="InterPro"/>
</dbReference>
<evidence type="ECO:0000313" key="11">
    <source>
        <dbReference type="Proteomes" id="UP001213000"/>
    </source>
</evidence>
<evidence type="ECO:0000256" key="8">
    <source>
        <dbReference type="ARBA" id="ARBA00023033"/>
    </source>
</evidence>
<dbReference type="SUPFAM" id="SSF48264">
    <property type="entry name" value="Cytochrome P450"/>
    <property type="match status" value="1"/>
</dbReference>
<dbReference type="CDD" id="cd11065">
    <property type="entry name" value="CYP64-like"/>
    <property type="match status" value="1"/>
</dbReference>
<organism evidence="10 11">
    <name type="scientific">Leucocoprinus birnbaumii</name>
    <dbReference type="NCBI Taxonomy" id="56174"/>
    <lineage>
        <taxon>Eukaryota</taxon>
        <taxon>Fungi</taxon>
        <taxon>Dikarya</taxon>
        <taxon>Basidiomycota</taxon>
        <taxon>Agaricomycotina</taxon>
        <taxon>Agaricomycetes</taxon>
        <taxon>Agaricomycetidae</taxon>
        <taxon>Agaricales</taxon>
        <taxon>Agaricineae</taxon>
        <taxon>Agaricaceae</taxon>
        <taxon>Leucocoprinus</taxon>
    </lineage>
</organism>
<evidence type="ECO:0000256" key="1">
    <source>
        <dbReference type="ARBA" id="ARBA00001971"/>
    </source>
</evidence>
<dbReference type="InterPro" id="IPR036396">
    <property type="entry name" value="Cyt_P450_sf"/>
</dbReference>
<comment type="cofactor">
    <cofactor evidence="1 9">
        <name>heme</name>
        <dbReference type="ChEBI" id="CHEBI:30413"/>
    </cofactor>
</comment>
<dbReference type="GO" id="GO:0020037">
    <property type="term" value="F:heme binding"/>
    <property type="evidence" value="ECO:0007669"/>
    <property type="project" value="InterPro"/>
</dbReference>
<dbReference type="AlphaFoldDB" id="A0AAD5VNZ3"/>
<dbReference type="InterPro" id="IPR001128">
    <property type="entry name" value="Cyt_P450"/>
</dbReference>
<keyword evidence="4 9" id="KW-0349">Heme</keyword>
<reference evidence="10" key="1">
    <citation type="submission" date="2022-07" db="EMBL/GenBank/DDBJ databases">
        <title>Genome Sequence of Leucocoprinus birnbaumii.</title>
        <authorList>
            <person name="Buettner E."/>
        </authorList>
    </citation>
    <scope>NUCLEOTIDE SEQUENCE</scope>
    <source>
        <strain evidence="10">VT141</strain>
    </source>
</reference>
<name>A0AAD5VNZ3_9AGAR</name>
<comment type="pathway">
    <text evidence="2">Secondary metabolite biosynthesis.</text>
</comment>
<evidence type="ECO:0000256" key="4">
    <source>
        <dbReference type="ARBA" id="ARBA00022617"/>
    </source>
</evidence>
<gene>
    <name evidence="10" type="ORF">NP233_g10605</name>
</gene>
<dbReference type="EMBL" id="JANIEX010001108">
    <property type="protein sequence ID" value="KAJ3560787.1"/>
    <property type="molecule type" value="Genomic_DNA"/>
</dbReference>
<evidence type="ECO:0000313" key="10">
    <source>
        <dbReference type="EMBL" id="KAJ3560787.1"/>
    </source>
</evidence>
<dbReference type="InterPro" id="IPR050364">
    <property type="entry name" value="Cytochrome_P450_fung"/>
</dbReference>
<evidence type="ECO:0000256" key="2">
    <source>
        <dbReference type="ARBA" id="ARBA00005179"/>
    </source>
</evidence>
<keyword evidence="5 9" id="KW-0479">Metal-binding</keyword>
<evidence type="ECO:0000256" key="3">
    <source>
        <dbReference type="ARBA" id="ARBA00010617"/>
    </source>
</evidence>
<evidence type="ECO:0000256" key="5">
    <source>
        <dbReference type="ARBA" id="ARBA00022723"/>
    </source>
</evidence>
<dbReference type="GO" id="GO:0016705">
    <property type="term" value="F:oxidoreductase activity, acting on paired donors, with incorporation or reduction of molecular oxygen"/>
    <property type="evidence" value="ECO:0007669"/>
    <property type="project" value="InterPro"/>
</dbReference>
<dbReference type="GO" id="GO:0004497">
    <property type="term" value="F:monooxygenase activity"/>
    <property type="evidence" value="ECO:0007669"/>
    <property type="project" value="UniProtKB-KW"/>
</dbReference>
<comment type="similarity">
    <text evidence="3">Belongs to the cytochrome P450 family.</text>
</comment>
<evidence type="ECO:0008006" key="12">
    <source>
        <dbReference type="Google" id="ProtNLM"/>
    </source>
</evidence>
<dbReference type="Proteomes" id="UP001213000">
    <property type="component" value="Unassembled WGS sequence"/>
</dbReference>
<accession>A0AAD5VNZ3</accession>
<dbReference type="Pfam" id="PF00067">
    <property type="entry name" value="p450"/>
    <property type="match status" value="1"/>
</dbReference>
<keyword evidence="8" id="KW-0503">Monooxygenase</keyword>
<dbReference type="InterPro" id="IPR002401">
    <property type="entry name" value="Cyt_P450_E_grp-I"/>
</dbReference>